<name>A0A7U4E7Y0_RUNSL</name>
<reference evidence="1 2" key="2">
    <citation type="journal article" date="2012" name="Stand. Genomic Sci.">
        <title>Complete genome sequence of the aquatic bacterium Runella slithyformis type strain (LSU 4(T)).</title>
        <authorList>
            <person name="Copeland A."/>
            <person name="Zhang X."/>
            <person name="Misra M."/>
            <person name="Lapidus A."/>
            <person name="Nolan M."/>
            <person name="Lucas S."/>
            <person name="Deshpande S."/>
            <person name="Cheng J.F."/>
            <person name="Tapia R."/>
            <person name="Goodwin L.A."/>
            <person name="Pitluck S."/>
            <person name="Liolios K."/>
            <person name="Pagani I."/>
            <person name="Ivanova N."/>
            <person name="Mikhailova N."/>
            <person name="Pati A."/>
            <person name="Chen A."/>
            <person name="Palaniappan K."/>
            <person name="Land M."/>
            <person name="Hauser L."/>
            <person name="Pan C."/>
            <person name="Jeffries C.D."/>
            <person name="Detter J.C."/>
            <person name="Brambilla E.M."/>
            <person name="Rohde M."/>
            <person name="Djao O.D."/>
            <person name="Goker M."/>
            <person name="Sikorski J."/>
            <person name="Tindall B.J."/>
            <person name="Woyke T."/>
            <person name="Bristow J."/>
            <person name="Eisen J.A."/>
            <person name="Markowitz V."/>
            <person name="Hugenholtz P."/>
            <person name="Kyrpides N.C."/>
            <person name="Klenk H.P."/>
            <person name="Mavromatis K."/>
        </authorList>
    </citation>
    <scope>NUCLEOTIDE SEQUENCE [LARGE SCALE GENOMIC DNA]</scope>
    <source>
        <strain evidence="2">ATCC 29530 / DSM 19594 / LMG 11500 / NCIMB 11436 / LSU 4</strain>
    </source>
</reference>
<dbReference type="Proteomes" id="UP000000493">
    <property type="component" value="Chromosome"/>
</dbReference>
<dbReference type="KEGG" id="rsi:Runsl_4463"/>
<evidence type="ECO:0000313" key="1">
    <source>
        <dbReference type="EMBL" id="AEI50788.1"/>
    </source>
</evidence>
<organism evidence="1 2">
    <name type="scientific">Runella slithyformis (strain ATCC 29530 / DSM 19594 / LMG 11500 / NCIMB 11436 / LSU 4)</name>
    <dbReference type="NCBI Taxonomy" id="761193"/>
    <lineage>
        <taxon>Bacteria</taxon>
        <taxon>Pseudomonadati</taxon>
        <taxon>Bacteroidota</taxon>
        <taxon>Cytophagia</taxon>
        <taxon>Cytophagales</taxon>
        <taxon>Spirosomataceae</taxon>
        <taxon>Runella</taxon>
    </lineage>
</organism>
<dbReference type="EMBL" id="CP002859">
    <property type="protein sequence ID" value="AEI50788.1"/>
    <property type="molecule type" value="Genomic_DNA"/>
</dbReference>
<protein>
    <submittedName>
        <fullName evidence="1">Uncharacterized protein</fullName>
    </submittedName>
</protein>
<sequence>MQRHVTAAFLHEPKAYKGLLPATEEITKKLESYLNAK</sequence>
<evidence type="ECO:0000313" key="2">
    <source>
        <dbReference type="Proteomes" id="UP000000493"/>
    </source>
</evidence>
<dbReference type="AlphaFoldDB" id="A0A7U4E7Y0"/>
<gene>
    <name evidence="1" type="ordered locus">Runsl_4463</name>
</gene>
<accession>A0A7U4E7Y0</accession>
<keyword evidence="2" id="KW-1185">Reference proteome</keyword>
<proteinExistence type="predicted"/>
<reference evidence="2" key="1">
    <citation type="submission" date="2011-06" db="EMBL/GenBank/DDBJ databases">
        <title>The complete genome of chromosome of Runella slithyformis DSM 19594.</title>
        <authorList>
            <consortium name="US DOE Joint Genome Institute (JGI-PGF)"/>
            <person name="Lucas S."/>
            <person name="Han J."/>
            <person name="Lapidus A."/>
            <person name="Bruce D."/>
            <person name="Goodwin L."/>
            <person name="Pitluck S."/>
            <person name="Peters L."/>
            <person name="Kyrpides N."/>
            <person name="Mavromatis K."/>
            <person name="Ivanova N."/>
            <person name="Ovchinnikova G."/>
            <person name="Zhang X."/>
            <person name="Misra M."/>
            <person name="Detter J.C."/>
            <person name="Tapia R."/>
            <person name="Han C."/>
            <person name="Land M."/>
            <person name="Hauser L."/>
            <person name="Markowitz V."/>
            <person name="Cheng J.-F."/>
            <person name="Hugenholtz P."/>
            <person name="Woyke T."/>
            <person name="Wu D."/>
            <person name="Tindall B."/>
            <person name="Faehrich R."/>
            <person name="Brambilla E."/>
            <person name="Klenk H.-P."/>
            <person name="Eisen J.A."/>
        </authorList>
    </citation>
    <scope>NUCLEOTIDE SEQUENCE [LARGE SCALE GENOMIC DNA]</scope>
    <source>
        <strain evidence="2">ATCC 29530 / DSM 19594 / LMG 11500 / NCIMB 11436 / LSU 4</strain>
    </source>
</reference>